<dbReference type="GO" id="GO:0005634">
    <property type="term" value="C:nucleus"/>
    <property type="evidence" value="ECO:0007669"/>
    <property type="project" value="UniProtKB-SubCell"/>
</dbReference>
<dbReference type="PROSITE" id="PS00478">
    <property type="entry name" value="LIM_DOMAIN_1"/>
    <property type="match status" value="1"/>
</dbReference>
<keyword evidence="11" id="KW-1185">Reference proteome</keyword>
<dbReference type="EMBL" id="CAJFCW020000003">
    <property type="protein sequence ID" value="CAG9103653.1"/>
    <property type="molecule type" value="Genomic_DNA"/>
</dbReference>
<evidence type="ECO:0000256" key="2">
    <source>
        <dbReference type="ARBA" id="ARBA00022541"/>
    </source>
</evidence>
<dbReference type="Proteomes" id="UP000614601">
    <property type="component" value="Unassembled WGS sequence"/>
</dbReference>
<evidence type="ECO:0000256" key="5">
    <source>
        <dbReference type="ARBA" id="ARBA00022833"/>
    </source>
</evidence>
<evidence type="ECO:0000313" key="11">
    <source>
        <dbReference type="Proteomes" id="UP000614601"/>
    </source>
</evidence>
<dbReference type="Proteomes" id="UP000783686">
    <property type="component" value="Unassembled WGS sequence"/>
</dbReference>
<keyword evidence="6 8" id="KW-0440">LIM domain</keyword>
<dbReference type="Pfam" id="PF00412">
    <property type="entry name" value="LIM"/>
    <property type="match status" value="1"/>
</dbReference>
<dbReference type="Gene3D" id="2.10.110.10">
    <property type="entry name" value="Cysteine Rich Protein"/>
    <property type="match status" value="1"/>
</dbReference>
<reference evidence="10" key="1">
    <citation type="submission" date="2020-09" db="EMBL/GenBank/DDBJ databases">
        <authorList>
            <person name="Kikuchi T."/>
        </authorList>
    </citation>
    <scope>NUCLEOTIDE SEQUENCE</scope>
    <source>
        <strain evidence="10">SH1</strain>
    </source>
</reference>
<keyword evidence="7" id="KW-0539">Nucleus</keyword>
<evidence type="ECO:0000256" key="6">
    <source>
        <dbReference type="ARBA" id="ARBA00023038"/>
    </source>
</evidence>
<protein>
    <recommendedName>
        <fullName evidence="9">LIM zinc-binding domain-containing protein</fullName>
    </recommendedName>
</protein>
<dbReference type="GO" id="GO:0030018">
    <property type="term" value="C:Z disc"/>
    <property type="evidence" value="ECO:0007669"/>
    <property type="project" value="UniProtKB-ARBA"/>
</dbReference>
<evidence type="ECO:0000256" key="7">
    <source>
        <dbReference type="ARBA" id="ARBA00023242"/>
    </source>
</evidence>
<accession>A0A811KFS7</accession>
<dbReference type="GO" id="GO:0046872">
    <property type="term" value="F:metal ion binding"/>
    <property type="evidence" value="ECO:0007669"/>
    <property type="project" value="UniProtKB-KW"/>
</dbReference>
<dbReference type="SUPFAM" id="SSF57716">
    <property type="entry name" value="Glucocorticoid receptor-like (DNA-binding domain)"/>
    <property type="match status" value="2"/>
</dbReference>
<dbReference type="EMBL" id="CAJFDH010000003">
    <property type="protein sequence ID" value="CAD5215170.1"/>
    <property type="molecule type" value="Genomic_DNA"/>
</dbReference>
<dbReference type="PROSITE" id="PS50023">
    <property type="entry name" value="LIM_DOMAIN_2"/>
    <property type="match status" value="1"/>
</dbReference>
<evidence type="ECO:0000256" key="3">
    <source>
        <dbReference type="ARBA" id="ARBA00022723"/>
    </source>
</evidence>
<sequence>MLIKPCHSCAQPVYHAEQVLAGGKVYHNACFLCNVCNKRLDSRSLNEHNNMIYCNFCYKEFFGPSGYGFGSLQLRKQNNTVN</sequence>
<dbReference type="PANTHER" id="PTHR24215:SF35">
    <property type="entry name" value="MUSCLE LIM PROTEIN MLP84B"/>
    <property type="match status" value="1"/>
</dbReference>
<comment type="caution">
    <text evidence="10">The sequence shown here is derived from an EMBL/GenBank/DDBJ whole genome shotgun (WGS) entry which is preliminary data.</text>
</comment>
<proteinExistence type="predicted"/>
<dbReference type="AlphaFoldDB" id="A0A811KFS7"/>
<dbReference type="CDD" id="cd09326">
    <property type="entry name" value="LIM_CRP_like"/>
    <property type="match status" value="1"/>
</dbReference>
<keyword evidence="2" id="KW-0517">Myogenesis</keyword>
<evidence type="ECO:0000256" key="8">
    <source>
        <dbReference type="PROSITE-ProRule" id="PRU00125"/>
    </source>
</evidence>
<keyword evidence="4" id="KW-0677">Repeat</keyword>
<dbReference type="GO" id="GO:0030036">
    <property type="term" value="P:actin cytoskeleton organization"/>
    <property type="evidence" value="ECO:0007669"/>
    <property type="project" value="TreeGrafter"/>
</dbReference>
<dbReference type="FunFam" id="2.10.110.10:FF:000001">
    <property type="entry name" value="Cysteine and glycine-rich protein 1"/>
    <property type="match status" value="1"/>
</dbReference>
<keyword evidence="3 8" id="KW-0479">Metal-binding</keyword>
<organism evidence="10 11">
    <name type="scientific">Bursaphelenchus okinawaensis</name>
    <dbReference type="NCBI Taxonomy" id="465554"/>
    <lineage>
        <taxon>Eukaryota</taxon>
        <taxon>Metazoa</taxon>
        <taxon>Ecdysozoa</taxon>
        <taxon>Nematoda</taxon>
        <taxon>Chromadorea</taxon>
        <taxon>Rhabditida</taxon>
        <taxon>Tylenchina</taxon>
        <taxon>Tylenchomorpha</taxon>
        <taxon>Aphelenchoidea</taxon>
        <taxon>Aphelenchoididae</taxon>
        <taxon>Bursaphelenchus</taxon>
    </lineage>
</organism>
<evidence type="ECO:0000259" key="9">
    <source>
        <dbReference type="PROSITE" id="PS50023"/>
    </source>
</evidence>
<keyword evidence="5 8" id="KW-0862">Zinc</keyword>
<dbReference type="GO" id="GO:0007517">
    <property type="term" value="P:muscle organ development"/>
    <property type="evidence" value="ECO:0007669"/>
    <property type="project" value="UniProtKB-KW"/>
</dbReference>
<dbReference type="PANTHER" id="PTHR24215">
    <property type="entry name" value="RHO-GTPASE-ACTIVATING PROTEIN LRG1"/>
    <property type="match status" value="1"/>
</dbReference>
<evidence type="ECO:0000313" key="10">
    <source>
        <dbReference type="EMBL" id="CAD5215170.1"/>
    </source>
</evidence>
<feature type="domain" description="LIM zinc-binding" evidence="9">
    <location>
        <begin position="4"/>
        <end position="64"/>
    </location>
</feature>
<dbReference type="InterPro" id="IPR001781">
    <property type="entry name" value="Znf_LIM"/>
</dbReference>
<name>A0A811KFS7_9BILA</name>
<evidence type="ECO:0000256" key="4">
    <source>
        <dbReference type="ARBA" id="ARBA00022737"/>
    </source>
</evidence>
<evidence type="ECO:0000256" key="1">
    <source>
        <dbReference type="ARBA" id="ARBA00004123"/>
    </source>
</evidence>
<gene>
    <name evidence="10" type="ORF">BOKJ2_LOCUS5959</name>
</gene>
<comment type="subcellular location">
    <subcellularLocation>
        <location evidence="1">Nucleus</location>
    </subcellularLocation>
</comment>
<dbReference type="OrthoDB" id="1679758at2759"/>
<dbReference type="SMART" id="SM00132">
    <property type="entry name" value="LIM"/>
    <property type="match status" value="1"/>
</dbReference>
<dbReference type="GO" id="GO:0060537">
    <property type="term" value="P:muscle tissue development"/>
    <property type="evidence" value="ECO:0007669"/>
    <property type="project" value="UniProtKB-ARBA"/>
</dbReference>